<protein>
    <recommendedName>
        <fullName evidence="11">GOLD domain-containing protein</fullName>
    </recommendedName>
</protein>
<dbReference type="GO" id="GO:0016020">
    <property type="term" value="C:membrane"/>
    <property type="evidence" value="ECO:0007669"/>
    <property type="project" value="UniProtKB-SubCell"/>
</dbReference>
<evidence type="ECO:0000259" key="11">
    <source>
        <dbReference type="PROSITE" id="PS50866"/>
    </source>
</evidence>
<proteinExistence type="inferred from homology"/>
<keyword evidence="13" id="KW-1185">Reference proteome</keyword>
<dbReference type="GeneID" id="20529156"/>
<sequence>MSRLLKSCSGLVLLALAVLGLLAAPRPTPALTVELEQHDTVCFYQDAVANDRLLFTFSVLSGGDMDIDYEIRDPVGGVLHSGKKESDGEALFIADDPGEYALCFSNEMSTFSHKVIKFDVRINGEEAMRPAPVIPKPRATPPSNPNASNQVVHNTLNTIDELFQEAYAAYDRIASNQGYYHTREKRNMFTVVQTERRVFWTTVIECLFIIGLALLQVYIVRSFFIMPKNQRRA</sequence>
<dbReference type="STRING" id="691883.A0A058Z4I1"/>
<accession>A0A058Z4I1</accession>
<dbReference type="SUPFAM" id="SSF101576">
    <property type="entry name" value="Supernatant protein factor (SPF), C-terminal domain"/>
    <property type="match status" value="1"/>
</dbReference>
<evidence type="ECO:0000256" key="10">
    <source>
        <dbReference type="SAM" id="SignalP"/>
    </source>
</evidence>
<evidence type="ECO:0000256" key="7">
    <source>
        <dbReference type="ARBA" id="ARBA00037847"/>
    </source>
</evidence>
<dbReference type="InterPro" id="IPR009038">
    <property type="entry name" value="GOLD_dom"/>
</dbReference>
<feature type="transmembrane region" description="Helical" evidence="9">
    <location>
        <begin position="198"/>
        <end position="224"/>
    </location>
</feature>
<dbReference type="InterPro" id="IPR015720">
    <property type="entry name" value="Emp24-like"/>
</dbReference>
<dbReference type="SMART" id="SM01190">
    <property type="entry name" value="EMP24_GP25L"/>
    <property type="match status" value="1"/>
</dbReference>
<evidence type="ECO:0000256" key="5">
    <source>
        <dbReference type="ARBA" id="ARBA00022989"/>
    </source>
</evidence>
<dbReference type="Pfam" id="PF01105">
    <property type="entry name" value="EMP24_GP25L"/>
    <property type="match status" value="1"/>
</dbReference>
<keyword evidence="6 9" id="KW-0472">Membrane</keyword>
<dbReference type="OMA" id="FWIDESH"/>
<dbReference type="OrthoDB" id="1929172at2759"/>
<dbReference type="Proteomes" id="UP000030693">
    <property type="component" value="Unassembled WGS sequence"/>
</dbReference>
<evidence type="ECO:0000256" key="1">
    <source>
        <dbReference type="ARBA" id="ARBA00004479"/>
    </source>
</evidence>
<evidence type="ECO:0000256" key="2">
    <source>
        <dbReference type="ARBA" id="ARBA00007104"/>
    </source>
</evidence>
<evidence type="ECO:0000313" key="12">
    <source>
        <dbReference type="EMBL" id="KCV69011.1"/>
    </source>
</evidence>
<comment type="subcellular location">
    <subcellularLocation>
        <location evidence="7">Endomembrane system</location>
        <topology evidence="7">Single-pass membrane protein</topology>
    </subcellularLocation>
    <subcellularLocation>
        <location evidence="1 8">Membrane</location>
        <topology evidence="1 8">Single-pass type I membrane protein</topology>
    </subcellularLocation>
</comment>
<gene>
    <name evidence="12" type="ORF">H696_04431</name>
</gene>
<evidence type="ECO:0000256" key="9">
    <source>
        <dbReference type="SAM" id="Phobius"/>
    </source>
</evidence>
<keyword evidence="5 9" id="KW-1133">Transmembrane helix</keyword>
<evidence type="ECO:0000256" key="8">
    <source>
        <dbReference type="RuleBase" id="RU003827"/>
    </source>
</evidence>
<evidence type="ECO:0000256" key="4">
    <source>
        <dbReference type="ARBA" id="ARBA00022729"/>
    </source>
</evidence>
<feature type="domain" description="GOLD" evidence="11">
    <location>
        <begin position="40"/>
        <end position="122"/>
    </location>
</feature>
<name>A0A058Z4I1_FONAL</name>
<keyword evidence="4 10" id="KW-0732">Signal</keyword>
<evidence type="ECO:0000256" key="3">
    <source>
        <dbReference type="ARBA" id="ARBA00022692"/>
    </source>
</evidence>
<dbReference type="PROSITE" id="PS50866">
    <property type="entry name" value="GOLD"/>
    <property type="match status" value="1"/>
</dbReference>
<organism evidence="12">
    <name type="scientific">Fonticula alba</name>
    <name type="common">Slime mold</name>
    <dbReference type="NCBI Taxonomy" id="691883"/>
    <lineage>
        <taxon>Eukaryota</taxon>
        <taxon>Rotosphaerida</taxon>
        <taxon>Fonticulaceae</taxon>
        <taxon>Fonticula</taxon>
    </lineage>
</organism>
<dbReference type="EMBL" id="KB932207">
    <property type="protein sequence ID" value="KCV69011.1"/>
    <property type="molecule type" value="Genomic_DNA"/>
</dbReference>
<reference evidence="12" key="1">
    <citation type="submission" date="2013-04" db="EMBL/GenBank/DDBJ databases">
        <title>The Genome Sequence of Fonticula alba ATCC 38817.</title>
        <authorList>
            <consortium name="The Broad Institute Genomics Platform"/>
            <person name="Russ C."/>
            <person name="Cuomo C."/>
            <person name="Burger G."/>
            <person name="Gray M.W."/>
            <person name="Holland P.W.H."/>
            <person name="King N."/>
            <person name="Lang F.B.F."/>
            <person name="Roger A.J."/>
            <person name="Ruiz-Trillo I."/>
            <person name="Brown M."/>
            <person name="Walker B."/>
            <person name="Young S."/>
            <person name="Zeng Q."/>
            <person name="Gargeya S."/>
            <person name="Fitzgerald M."/>
            <person name="Haas B."/>
            <person name="Abouelleil A."/>
            <person name="Allen A.W."/>
            <person name="Alvarado L."/>
            <person name="Arachchi H.M."/>
            <person name="Berlin A.M."/>
            <person name="Chapman S.B."/>
            <person name="Gainer-Dewar J."/>
            <person name="Goldberg J."/>
            <person name="Griggs A."/>
            <person name="Gujja S."/>
            <person name="Hansen M."/>
            <person name="Howarth C."/>
            <person name="Imamovic A."/>
            <person name="Ireland A."/>
            <person name="Larimer J."/>
            <person name="McCowan C."/>
            <person name="Murphy C."/>
            <person name="Pearson M."/>
            <person name="Poon T.W."/>
            <person name="Priest M."/>
            <person name="Roberts A."/>
            <person name="Saif S."/>
            <person name="Shea T."/>
            <person name="Sisk P."/>
            <person name="Sykes S."/>
            <person name="Wortman J."/>
            <person name="Nusbaum C."/>
            <person name="Birren B."/>
        </authorList>
    </citation>
    <scope>NUCLEOTIDE SEQUENCE [LARGE SCALE GENOMIC DNA]</scope>
    <source>
        <strain evidence="12">ATCC 38817</strain>
    </source>
</reference>
<evidence type="ECO:0000313" key="13">
    <source>
        <dbReference type="Proteomes" id="UP000030693"/>
    </source>
</evidence>
<dbReference type="RefSeq" id="XP_009496582.1">
    <property type="nucleotide sequence ID" value="XM_009498307.1"/>
</dbReference>
<feature type="signal peptide" evidence="10">
    <location>
        <begin position="1"/>
        <end position="30"/>
    </location>
</feature>
<evidence type="ECO:0000256" key="6">
    <source>
        <dbReference type="ARBA" id="ARBA00023136"/>
    </source>
</evidence>
<dbReference type="eggNOG" id="KOG1693">
    <property type="taxonomic scope" value="Eukaryota"/>
</dbReference>
<dbReference type="AlphaFoldDB" id="A0A058Z4I1"/>
<feature type="chain" id="PRO_5001571750" description="GOLD domain-containing protein" evidence="10">
    <location>
        <begin position="31"/>
        <end position="233"/>
    </location>
</feature>
<keyword evidence="3 8" id="KW-0812">Transmembrane</keyword>
<dbReference type="GO" id="GO:0012505">
    <property type="term" value="C:endomembrane system"/>
    <property type="evidence" value="ECO:0007669"/>
    <property type="project" value="UniProtKB-SubCell"/>
</dbReference>
<dbReference type="PANTHER" id="PTHR22811">
    <property type="entry name" value="TRANSMEMBRANE EMP24 DOMAIN-CONTAINING PROTEIN"/>
    <property type="match status" value="1"/>
</dbReference>
<dbReference type="InterPro" id="IPR036598">
    <property type="entry name" value="GOLD_dom_sf"/>
</dbReference>
<comment type="similarity">
    <text evidence="2 8">Belongs to the EMP24/GP25L family.</text>
</comment>